<dbReference type="PANTHER" id="PTHR48111:SF1">
    <property type="entry name" value="TWO-COMPONENT RESPONSE REGULATOR ORR33"/>
    <property type="match status" value="1"/>
</dbReference>
<organism evidence="8 9">
    <name type="scientific">Dechloromonas agitata</name>
    <dbReference type="NCBI Taxonomy" id="73030"/>
    <lineage>
        <taxon>Bacteria</taxon>
        <taxon>Pseudomonadati</taxon>
        <taxon>Pseudomonadota</taxon>
        <taxon>Betaproteobacteria</taxon>
        <taxon>Rhodocyclales</taxon>
        <taxon>Azonexaceae</taxon>
        <taxon>Dechloromonas</taxon>
    </lineage>
</organism>
<keyword evidence="2" id="KW-0902">Two-component regulatory system</keyword>
<dbReference type="Proteomes" id="UP000718593">
    <property type="component" value="Unassembled WGS sequence"/>
</dbReference>
<evidence type="ECO:0000256" key="5">
    <source>
        <dbReference type="ARBA" id="ARBA00023163"/>
    </source>
</evidence>
<dbReference type="EMBL" id="JABZMI010000091">
    <property type="protein sequence ID" value="MBF1164618.1"/>
    <property type="molecule type" value="Genomic_DNA"/>
</dbReference>
<evidence type="ECO:0000256" key="6">
    <source>
        <dbReference type="PROSITE-ProRule" id="PRU00169"/>
    </source>
</evidence>
<feature type="non-terminal residue" evidence="8">
    <location>
        <position position="120"/>
    </location>
</feature>
<evidence type="ECO:0000313" key="8">
    <source>
        <dbReference type="EMBL" id="MBF1164618.1"/>
    </source>
</evidence>
<proteinExistence type="predicted"/>
<keyword evidence="4" id="KW-0238">DNA-binding</keyword>
<keyword evidence="1 6" id="KW-0597">Phosphoprotein</keyword>
<protein>
    <submittedName>
        <fullName evidence="8">Response regulator transcription factor</fullName>
    </submittedName>
</protein>
<dbReference type="GO" id="GO:0000156">
    <property type="term" value="F:phosphorelay response regulator activity"/>
    <property type="evidence" value="ECO:0007669"/>
    <property type="project" value="TreeGrafter"/>
</dbReference>
<dbReference type="SMART" id="SM00448">
    <property type="entry name" value="REC"/>
    <property type="match status" value="1"/>
</dbReference>
<comment type="caution">
    <text evidence="8">The sequence shown here is derived from an EMBL/GenBank/DDBJ whole genome shotgun (WGS) entry which is preliminary data.</text>
</comment>
<name>A0A930BR06_9RHOO</name>
<evidence type="ECO:0000256" key="1">
    <source>
        <dbReference type="ARBA" id="ARBA00022553"/>
    </source>
</evidence>
<dbReference type="GO" id="GO:0005829">
    <property type="term" value="C:cytosol"/>
    <property type="evidence" value="ECO:0007669"/>
    <property type="project" value="TreeGrafter"/>
</dbReference>
<keyword evidence="3" id="KW-0805">Transcription regulation</keyword>
<evidence type="ECO:0000256" key="2">
    <source>
        <dbReference type="ARBA" id="ARBA00023012"/>
    </source>
</evidence>
<dbReference type="GO" id="GO:0000976">
    <property type="term" value="F:transcription cis-regulatory region binding"/>
    <property type="evidence" value="ECO:0007669"/>
    <property type="project" value="TreeGrafter"/>
</dbReference>
<evidence type="ECO:0000256" key="3">
    <source>
        <dbReference type="ARBA" id="ARBA00023015"/>
    </source>
</evidence>
<feature type="domain" description="Response regulatory" evidence="7">
    <location>
        <begin position="2"/>
        <end position="117"/>
    </location>
</feature>
<dbReference type="GO" id="GO:0032993">
    <property type="term" value="C:protein-DNA complex"/>
    <property type="evidence" value="ECO:0007669"/>
    <property type="project" value="TreeGrafter"/>
</dbReference>
<reference evidence="8" key="1">
    <citation type="submission" date="2020-04" db="EMBL/GenBank/DDBJ databases">
        <title>Deep metagenomics examines the oral microbiome during advanced dental caries in children, revealing novel taxa and co-occurrences with host molecules.</title>
        <authorList>
            <person name="Baker J.L."/>
            <person name="Morton J.T."/>
            <person name="Dinis M."/>
            <person name="Alvarez R."/>
            <person name="Tran N.C."/>
            <person name="Knight R."/>
            <person name="Edlund A."/>
        </authorList>
    </citation>
    <scope>NUCLEOTIDE SEQUENCE</scope>
    <source>
        <strain evidence="8">JCVI_32_bin.24</strain>
    </source>
</reference>
<dbReference type="SUPFAM" id="SSF52172">
    <property type="entry name" value="CheY-like"/>
    <property type="match status" value="1"/>
</dbReference>
<dbReference type="InterPro" id="IPR011006">
    <property type="entry name" value="CheY-like_superfamily"/>
</dbReference>
<dbReference type="InterPro" id="IPR001789">
    <property type="entry name" value="Sig_transdc_resp-reg_receiver"/>
</dbReference>
<evidence type="ECO:0000313" key="9">
    <source>
        <dbReference type="Proteomes" id="UP000718593"/>
    </source>
</evidence>
<evidence type="ECO:0000259" key="7">
    <source>
        <dbReference type="PROSITE" id="PS50110"/>
    </source>
</evidence>
<gene>
    <name evidence="8" type="ORF">HXL68_06220</name>
</gene>
<dbReference type="CDD" id="cd17574">
    <property type="entry name" value="REC_OmpR"/>
    <property type="match status" value="1"/>
</dbReference>
<dbReference type="Gene3D" id="3.40.50.2300">
    <property type="match status" value="1"/>
</dbReference>
<dbReference type="InterPro" id="IPR039420">
    <property type="entry name" value="WalR-like"/>
</dbReference>
<dbReference type="Pfam" id="PF00072">
    <property type="entry name" value="Response_reg"/>
    <property type="match status" value="1"/>
</dbReference>
<accession>A0A930BR06</accession>
<dbReference type="PANTHER" id="PTHR48111">
    <property type="entry name" value="REGULATOR OF RPOS"/>
    <property type="match status" value="1"/>
</dbReference>
<sequence length="120" mass="13661">MNFAVVEDSRSQAEVLKALLKGEGHQVEVFAEGKACLEALKTRSFDCFIIDWNLPDMEGSDVLKHVRQTCGWDMPVIFCTARTDEEAAADILRAGADDYIPKPIRYMEFMARIHALLRRR</sequence>
<keyword evidence="5" id="KW-0804">Transcription</keyword>
<dbReference type="GO" id="GO:0006355">
    <property type="term" value="P:regulation of DNA-templated transcription"/>
    <property type="evidence" value="ECO:0007669"/>
    <property type="project" value="TreeGrafter"/>
</dbReference>
<evidence type="ECO:0000256" key="4">
    <source>
        <dbReference type="ARBA" id="ARBA00023125"/>
    </source>
</evidence>
<dbReference type="PROSITE" id="PS50110">
    <property type="entry name" value="RESPONSE_REGULATORY"/>
    <property type="match status" value="1"/>
</dbReference>
<dbReference type="AlphaFoldDB" id="A0A930BR06"/>
<feature type="modified residue" description="4-aspartylphosphate" evidence="6">
    <location>
        <position position="51"/>
    </location>
</feature>